<dbReference type="InterPro" id="IPR045653">
    <property type="entry name" value="DUF6396"/>
</dbReference>
<gene>
    <name evidence="3" type="ORF">AKG95_14015</name>
</gene>
<dbReference type="PANTHER" id="PTHR11102">
    <property type="entry name" value="SEL-1-LIKE PROTEIN"/>
    <property type="match status" value="1"/>
</dbReference>
<evidence type="ECO:0000256" key="1">
    <source>
        <dbReference type="SAM" id="MobiDB-lite"/>
    </source>
</evidence>
<dbReference type="Proteomes" id="UP000179840">
    <property type="component" value="Unassembled WGS sequence"/>
</dbReference>
<dbReference type="SUPFAM" id="SSF81901">
    <property type="entry name" value="HCP-like"/>
    <property type="match status" value="1"/>
</dbReference>
<dbReference type="EMBL" id="LFKP01000008">
    <property type="protein sequence ID" value="OHV96816.1"/>
    <property type="molecule type" value="Genomic_DNA"/>
</dbReference>
<evidence type="ECO:0000313" key="4">
    <source>
        <dbReference type="Proteomes" id="UP000179840"/>
    </source>
</evidence>
<dbReference type="PANTHER" id="PTHR11102:SF160">
    <property type="entry name" value="ERAD-ASSOCIATED E3 UBIQUITIN-PROTEIN LIGASE COMPONENT HRD3"/>
    <property type="match status" value="1"/>
</dbReference>
<name>A0A1S1U936_9BURK</name>
<dbReference type="InterPro" id="IPR050767">
    <property type="entry name" value="Sel1_AlgK"/>
</dbReference>
<dbReference type="Gene3D" id="1.25.40.10">
    <property type="entry name" value="Tetratricopeptide repeat domain"/>
    <property type="match status" value="1"/>
</dbReference>
<organism evidence="3 4">
    <name type="scientific">Janthinobacterium lividum</name>
    <dbReference type="NCBI Taxonomy" id="29581"/>
    <lineage>
        <taxon>Bacteria</taxon>
        <taxon>Pseudomonadati</taxon>
        <taxon>Pseudomonadota</taxon>
        <taxon>Betaproteobacteria</taxon>
        <taxon>Burkholderiales</taxon>
        <taxon>Oxalobacteraceae</taxon>
        <taxon>Janthinobacterium</taxon>
    </lineage>
</organism>
<reference evidence="3 4" key="1">
    <citation type="submission" date="2015-06" db="EMBL/GenBank/DDBJ databases">
        <title>Draft genome sequencing of a biphenyl-degrading bacterium, Janthinobacterium lividum MEG1.</title>
        <authorList>
            <person name="Shimodaira J."/>
            <person name="Hatta T."/>
        </authorList>
    </citation>
    <scope>NUCLEOTIDE SEQUENCE [LARGE SCALE GENOMIC DNA]</scope>
    <source>
        <strain evidence="3 4">MEG1</strain>
    </source>
</reference>
<proteinExistence type="predicted"/>
<dbReference type="InterPro" id="IPR011990">
    <property type="entry name" value="TPR-like_helical_dom_sf"/>
</dbReference>
<protein>
    <recommendedName>
        <fullName evidence="2">DUF6396 domain-containing protein</fullName>
    </recommendedName>
</protein>
<dbReference type="AlphaFoldDB" id="A0A1S1U936"/>
<feature type="region of interest" description="Disordered" evidence="1">
    <location>
        <begin position="305"/>
        <end position="329"/>
    </location>
</feature>
<comment type="caution">
    <text evidence="3">The sequence shown here is derived from an EMBL/GenBank/DDBJ whole genome shotgun (WGS) entry which is preliminary data.</text>
</comment>
<evidence type="ECO:0000259" key="2">
    <source>
        <dbReference type="Pfam" id="PF19933"/>
    </source>
</evidence>
<dbReference type="Pfam" id="PF19933">
    <property type="entry name" value="DUF6396"/>
    <property type="match status" value="1"/>
</dbReference>
<evidence type="ECO:0000313" key="3">
    <source>
        <dbReference type="EMBL" id="OHV96816.1"/>
    </source>
</evidence>
<feature type="domain" description="DUF6396" evidence="2">
    <location>
        <begin position="259"/>
        <end position="314"/>
    </location>
</feature>
<accession>A0A1S1U936</accession>
<sequence length="329" mass="36968">MLVVLAAGAFFLNFYLQERALHALPYGFKKFSVSDPLPACARWKDHMPASRDPAAYRLYIEARKVWRSRIAWQFTREEATRILTDVKKAAELGDWGARALMAHFYLRGLGVLETNHVLDADPVKSVEIARMAAKEMQPWGLYDLGVAYEHGYGGAPYDVDLAWAYYLRAAQLGSPEAQMTLAQAYSDAGRLGDEKTMQQCAYQQGHGPAAYELGMTARIHKRFMEAITIYQEGVKFGNSNCAATLWLLFDDGHWTNAKDEEKNALKLLGVTVDPERSSRYKTVSEVLDVNPDLKLSRLDQVLPLPPAKLPPWSGVEDAVEPESYDKPTY</sequence>